<accession>A0A8S5SY58</accession>
<evidence type="ECO:0000313" key="1">
    <source>
        <dbReference type="EMBL" id="DAF55715.1"/>
    </source>
</evidence>
<sequence>MHLDKIIQKAYKMATGDDESISRSEPSYGKYVSILNDLQGDWYEESLILPNERWASLEREETIVISSDTQYDLDGELAIHPLNYSPLSITLPSGGIIIPKLVSTTEFIRSNDKNVYTASSFGKTINFKKDFVKSAIGGRITYPYYVNLEEISNDDDNIIVDNPNWLVYMLAAEIARSDIVQAGQYGNLVALAQNAMTSMKNRQRGLRIANMDPWRIKR</sequence>
<name>A0A8S5SY58_9CAUD</name>
<reference evidence="1" key="1">
    <citation type="journal article" date="2021" name="Proc. Natl. Acad. Sci. U.S.A.">
        <title>A Catalog of Tens of Thousands of Viruses from Human Metagenomes Reveals Hidden Associations with Chronic Diseases.</title>
        <authorList>
            <person name="Tisza M.J."/>
            <person name="Buck C.B."/>
        </authorList>
    </citation>
    <scope>NUCLEOTIDE SEQUENCE</scope>
    <source>
        <strain evidence="1">CtAkS7</strain>
    </source>
</reference>
<proteinExistence type="predicted"/>
<protein>
    <submittedName>
        <fullName evidence="1">Uncharacterized protein</fullName>
    </submittedName>
</protein>
<dbReference type="EMBL" id="BK032698">
    <property type="protein sequence ID" value="DAF55715.1"/>
    <property type="molecule type" value="Genomic_DNA"/>
</dbReference>
<organism evidence="1">
    <name type="scientific">Siphoviridae sp. ctAkS7</name>
    <dbReference type="NCBI Taxonomy" id="2827798"/>
    <lineage>
        <taxon>Viruses</taxon>
        <taxon>Duplodnaviria</taxon>
        <taxon>Heunggongvirae</taxon>
        <taxon>Uroviricota</taxon>
        <taxon>Caudoviricetes</taxon>
    </lineage>
</organism>